<organism evidence="2">
    <name type="scientific">Anopheles triannulatus</name>
    <dbReference type="NCBI Taxonomy" id="58253"/>
    <lineage>
        <taxon>Eukaryota</taxon>
        <taxon>Metazoa</taxon>
        <taxon>Ecdysozoa</taxon>
        <taxon>Arthropoda</taxon>
        <taxon>Hexapoda</taxon>
        <taxon>Insecta</taxon>
        <taxon>Pterygota</taxon>
        <taxon>Neoptera</taxon>
        <taxon>Endopterygota</taxon>
        <taxon>Diptera</taxon>
        <taxon>Nematocera</taxon>
        <taxon>Culicoidea</taxon>
        <taxon>Culicidae</taxon>
        <taxon>Anophelinae</taxon>
        <taxon>Anopheles</taxon>
    </lineage>
</organism>
<protein>
    <submittedName>
        <fullName evidence="2">Putative secreted protein</fullName>
    </submittedName>
</protein>
<name>A0A2M4B6C4_9DIPT</name>
<keyword evidence="1" id="KW-0732">Signal</keyword>
<proteinExistence type="predicted"/>
<feature type="chain" id="PRO_5014837546" evidence="1">
    <location>
        <begin position="20"/>
        <end position="67"/>
    </location>
</feature>
<accession>A0A2M4B6C4</accession>
<feature type="signal peptide" evidence="1">
    <location>
        <begin position="1"/>
        <end position="19"/>
    </location>
</feature>
<evidence type="ECO:0000313" key="2">
    <source>
        <dbReference type="EMBL" id="MBW48603.1"/>
    </source>
</evidence>
<evidence type="ECO:0000256" key="1">
    <source>
        <dbReference type="SAM" id="SignalP"/>
    </source>
</evidence>
<dbReference type="EMBL" id="GGFK01015282">
    <property type="protein sequence ID" value="MBW48603.1"/>
    <property type="molecule type" value="Transcribed_RNA"/>
</dbReference>
<sequence>MSSARAIVSLSLIFLLGQGKPSSMELVLVSGSVVWYYLTFTAKKSSASANVATYTAVDDDDGHDDGA</sequence>
<reference evidence="2" key="1">
    <citation type="submission" date="2018-01" db="EMBL/GenBank/DDBJ databases">
        <title>An insight into the sialome of Amazonian anophelines.</title>
        <authorList>
            <person name="Ribeiro J.M."/>
            <person name="Scarpassa V."/>
            <person name="Calvo E."/>
        </authorList>
    </citation>
    <scope>NUCLEOTIDE SEQUENCE</scope>
    <source>
        <tissue evidence="2">Salivary glands</tissue>
    </source>
</reference>
<dbReference type="AlphaFoldDB" id="A0A2M4B6C4"/>